<dbReference type="EMBL" id="QHJQ01000003">
    <property type="protein sequence ID" value="PXA04686.1"/>
    <property type="molecule type" value="Genomic_DNA"/>
</dbReference>
<protein>
    <submittedName>
        <fullName evidence="2">Uncharacterized protein</fullName>
    </submittedName>
</protein>
<evidence type="ECO:0000313" key="3">
    <source>
        <dbReference type="Proteomes" id="UP000247099"/>
    </source>
</evidence>
<evidence type="ECO:0000313" key="2">
    <source>
        <dbReference type="EMBL" id="PXA04686.1"/>
    </source>
</evidence>
<keyword evidence="3" id="KW-1185">Reference proteome</keyword>
<dbReference type="Proteomes" id="UP000247099">
    <property type="component" value="Unassembled WGS sequence"/>
</dbReference>
<keyword evidence="1" id="KW-0732">Signal</keyword>
<comment type="caution">
    <text evidence="2">The sequence shown here is derived from an EMBL/GenBank/DDBJ whole genome shotgun (WGS) entry which is preliminary data.</text>
</comment>
<feature type="chain" id="PRO_5016414750" evidence="1">
    <location>
        <begin position="19"/>
        <end position="165"/>
    </location>
</feature>
<dbReference type="RefSeq" id="WP_110130491.1">
    <property type="nucleotide sequence ID" value="NZ_QHJQ01000003.1"/>
</dbReference>
<gene>
    <name evidence="2" type="ORF">DDZ13_05810</name>
</gene>
<evidence type="ECO:0000256" key="1">
    <source>
        <dbReference type="SAM" id="SignalP"/>
    </source>
</evidence>
<sequence>MKHPLFALIFLLPVIASADALKVSTQVLQRADDGSAIRGQFVYPSVELESGETGSMHIGRKVRYPVWVEKVDLGNGVSKDETRYEESPIGLLFSIKFKLKEGVITYSGKAMSKVSEGTYGTSSTLKSSEVIFYGKTKLAELVQVQFEGADGTPEEILIHFGPTEE</sequence>
<dbReference type="InParanoid" id="A0A317ZGJ4"/>
<reference evidence="2 3" key="1">
    <citation type="submission" date="2018-05" db="EMBL/GenBank/DDBJ databases">
        <title>Coraliomargarita sinensis sp. nov., isolated from a marine solar saltern.</title>
        <authorList>
            <person name="Zhou L.Y."/>
        </authorList>
    </citation>
    <scope>NUCLEOTIDE SEQUENCE [LARGE SCALE GENOMIC DNA]</scope>
    <source>
        <strain evidence="2 3">WN38</strain>
    </source>
</reference>
<proteinExistence type="predicted"/>
<name>A0A317ZGJ4_9BACT</name>
<accession>A0A317ZGJ4</accession>
<feature type="signal peptide" evidence="1">
    <location>
        <begin position="1"/>
        <end position="18"/>
    </location>
</feature>
<organism evidence="2 3">
    <name type="scientific">Coraliomargarita sinensis</name>
    <dbReference type="NCBI Taxonomy" id="2174842"/>
    <lineage>
        <taxon>Bacteria</taxon>
        <taxon>Pseudomonadati</taxon>
        <taxon>Verrucomicrobiota</taxon>
        <taxon>Opitutia</taxon>
        <taxon>Puniceicoccales</taxon>
        <taxon>Coraliomargaritaceae</taxon>
        <taxon>Coraliomargarita</taxon>
    </lineage>
</organism>
<dbReference type="AlphaFoldDB" id="A0A317ZGJ4"/>